<protein>
    <submittedName>
        <fullName evidence="1">Uncharacterized protein</fullName>
    </submittedName>
</protein>
<organism evidence="1 2">
    <name type="scientific">Araneus ventricosus</name>
    <name type="common">Orbweaver spider</name>
    <name type="synonym">Epeira ventricosa</name>
    <dbReference type="NCBI Taxonomy" id="182803"/>
    <lineage>
        <taxon>Eukaryota</taxon>
        <taxon>Metazoa</taxon>
        <taxon>Ecdysozoa</taxon>
        <taxon>Arthropoda</taxon>
        <taxon>Chelicerata</taxon>
        <taxon>Arachnida</taxon>
        <taxon>Araneae</taxon>
        <taxon>Araneomorphae</taxon>
        <taxon>Entelegynae</taxon>
        <taxon>Araneoidea</taxon>
        <taxon>Araneidae</taxon>
        <taxon>Araneus</taxon>
    </lineage>
</organism>
<name>A0A4Y2BJN6_ARAVE</name>
<comment type="caution">
    <text evidence="1">The sequence shown here is derived from an EMBL/GenBank/DDBJ whole genome shotgun (WGS) entry which is preliminary data.</text>
</comment>
<dbReference type="AlphaFoldDB" id="A0A4Y2BJN6"/>
<dbReference type="Proteomes" id="UP000499080">
    <property type="component" value="Unassembled WGS sequence"/>
</dbReference>
<evidence type="ECO:0000313" key="1">
    <source>
        <dbReference type="EMBL" id="GBL92481.1"/>
    </source>
</evidence>
<proteinExistence type="predicted"/>
<dbReference type="EMBL" id="BGPR01000086">
    <property type="protein sequence ID" value="GBL92481.1"/>
    <property type="molecule type" value="Genomic_DNA"/>
</dbReference>
<keyword evidence="2" id="KW-1185">Reference proteome</keyword>
<reference evidence="1 2" key="1">
    <citation type="journal article" date="2019" name="Sci. Rep.">
        <title>Orb-weaving spider Araneus ventricosus genome elucidates the spidroin gene catalogue.</title>
        <authorList>
            <person name="Kono N."/>
            <person name="Nakamura H."/>
            <person name="Ohtoshi R."/>
            <person name="Moran D.A.P."/>
            <person name="Shinohara A."/>
            <person name="Yoshida Y."/>
            <person name="Fujiwara M."/>
            <person name="Mori M."/>
            <person name="Tomita M."/>
            <person name="Arakawa K."/>
        </authorList>
    </citation>
    <scope>NUCLEOTIDE SEQUENCE [LARGE SCALE GENOMIC DNA]</scope>
</reference>
<sequence>MKHLAHRQIVKLSIHRCSNLKFLEHRKKKTFRQCEKPTKFGANGLEVVEIHPPIPIWDLDAWVAGKQRIYLHCDLAPRLEMKLKIPRVEEKERGWEEF</sequence>
<evidence type="ECO:0000313" key="2">
    <source>
        <dbReference type="Proteomes" id="UP000499080"/>
    </source>
</evidence>
<gene>
    <name evidence="1" type="ORF">AVEN_174749_1</name>
</gene>
<accession>A0A4Y2BJN6</accession>